<evidence type="ECO:0000256" key="3">
    <source>
        <dbReference type="ARBA" id="ARBA00022676"/>
    </source>
</evidence>
<dbReference type="InterPro" id="IPR029044">
    <property type="entry name" value="Nucleotide-diphossugar_trans"/>
</dbReference>
<evidence type="ECO:0000256" key="2">
    <source>
        <dbReference type="ARBA" id="ARBA00006739"/>
    </source>
</evidence>
<comment type="caution">
    <text evidence="5">The sequence shown here is derived from an EMBL/GenBank/DDBJ whole genome shotgun (WGS) entry which is preliminary data.</text>
</comment>
<reference evidence="6" key="1">
    <citation type="journal article" date="2019" name="Int. J. Syst. Evol. Microbiol.">
        <title>The Global Catalogue of Microorganisms (GCM) 10K type strain sequencing project: providing services to taxonomists for standard genome sequencing and annotation.</title>
        <authorList>
            <consortium name="The Broad Institute Genomics Platform"/>
            <consortium name="The Broad Institute Genome Sequencing Center for Infectious Disease"/>
            <person name="Wu L."/>
            <person name="Ma J."/>
        </authorList>
    </citation>
    <scope>NUCLEOTIDE SEQUENCE [LARGE SCALE GENOMIC DNA]</scope>
    <source>
        <strain evidence="6">JCM 19015</strain>
    </source>
</reference>
<evidence type="ECO:0000313" key="6">
    <source>
        <dbReference type="Proteomes" id="UP001500121"/>
    </source>
</evidence>
<protein>
    <recommendedName>
        <fullName evidence="7">Glycosyltransferase family 2 protein</fullName>
    </recommendedName>
</protein>
<dbReference type="PANTHER" id="PTHR43179:SF12">
    <property type="entry name" value="GALACTOFURANOSYLTRANSFERASE GLFT2"/>
    <property type="match status" value="1"/>
</dbReference>
<comment type="pathway">
    <text evidence="1">Cell wall biogenesis; cell wall polysaccharide biosynthesis.</text>
</comment>
<organism evidence="5 6">
    <name type="scientific">Amnibacterium soli</name>
    <dbReference type="NCBI Taxonomy" id="1282736"/>
    <lineage>
        <taxon>Bacteria</taxon>
        <taxon>Bacillati</taxon>
        <taxon>Actinomycetota</taxon>
        <taxon>Actinomycetes</taxon>
        <taxon>Micrococcales</taxon>
        <taxon>Microbacteriaceae</taxon>
        <taxon>Amnibacterium</taxon>
    </lineage>
</organism>
<sequence length="303" mass="32749">MSGVAVVVVNYASSALLAECLLPLIRSDPALSAVVVDNRTTDAERAEVLALGAAHGWRVLTPAENLGFGTGMNLGVAAAFEDGADAVLLLNPDASIGPDAVRTLAAAVAADPMLLAAPRIDRPDGTLWSAGHDLDLRDGSMRARRRRIVGVPVQEWLTGACLMVSRTLWEAVDGFADEYFLYWEDVDLSARVLAAGGRLAVLDDAVAVHAEGGTQGVGLRSAGTAKSVTYYYFNVRNRLVYAALLLAPEDLQRWRRHDLRLLWAVVKQGGRRQLLTAPHRSLLPALRGLRDGRRLSRELLSRR</sequence>
<evidence type="ECO:0008006" key="7">
    <source>
        <dbReference type="Google" id="ProtNLM"/>
    </source>
</evidence>
<dbReference type="Pfam" id="PF13641">
    <property type="entry name" value="Glyco_tranf_2_3"/>
    <property type="match status" value="1"/>
</dbReference>
<dbReference type="RefSeq" id="WP_345481939.1">
    <property type="nucleotide sequence ID" value="NZ_BAABLP010000006.1"/>
</dbReference>
<proteinExistence type="inferred from homology"/>
<gene>
    <name evidence="5" type="ORF">GCM10025783_28190</name>
</gene>
<name>A0ABP8ZDP2_9MICO</name>
<accession>A0ABP8ZDP2</accession>
<dbReference type="EMBL" id="BAABLP010000006">
    <property type="protein sequence ID" value="GAA4753648.1"/>
    <property type="molecule type" value="Genomic_DNA"/>
</dbReference>
<dbReference type="PANTHER" id="PTHR43179">
    <property type="entry name" value="RHAMNOSYLTRANSFERASE WBBL"/>
    <property type="match status" value="1"/>
</dbReference>
<dbReference type="Proteomes" id="UP001500121">
    <property type="component" value="Unassembled WGS sequence"/>
</dbReference>
<keyword evidence="3" id="KW-0328">Glycosyltransferase</keyword>
<evidence type="ECO:0000256" key="1">
    <source>
        <dbReference type="ARBA" id="ARBA00004776"/>
    </source>
</evidence>
<keyword evidence="4" id="KW-0808">Transferase</keyword>
<dbReference type="Gene3D" id="3.90.550.10">
    <property type="entry name" value="Spore Coat Polysaccharide Biosynthesis Protein SpsA, Chain A"/>
    <property type="match status" value="1"/>
</dbReference>
<comment type="similarity">
    <text evidence="2">Belongs to the glycosyltransferase 2 family.</text>
</comment>
<dbReference type="SUPFAM" id="SSF53448">
    <property type="entry name" value="Nucleotide-diphospho-sugar transferases"/>
    <property type="match status" value="1"/>
</dbReference>
<evidence type="ECO:0000256" key="4">
    <source>
        <dbReference type="ARBA" id="ARBA00022679"/>
    </source>
</evidence>
<evidence type="ECO:0000313" key="5">
    <source>
        <dbReference type="EMBL" id="GAA4753648.1"/>
    </source>
</evidence>
<keyword evidence="6" id="KW-1185">Reference proteome</keyword>